<dbReference type="RefSeq" id="WP_167977069.1">
    <property type="nucleotide sequence ID" value="NZ_VSRL01000121.1"/>
</dbReference>
<gene>
    <name evidence="4" type="ORF">FXN61_27915</name>
</gene>
<feature type="compositionally biased region" description="Low complexity" evidence="1">
    <location>
        <begin position="198"/>
        <end position="228"/>
    </location>
</feature>
<dbReference type="InterPro" id="IPR035437">
    <property type="entry name" value="SNase_OB-fold_sf"/>
</dbReference>
<feature type="domain" description="TNase-like" evidence="3">
    <location>
        <begin position="114"/>
        <end position="191"/>
    </location>
</feature>
<name>A0ABX1FNT8_9PSEU</name>
<accession>A0ABX1FNT8</accession>
<evidence type="ECO:0000256" key="1">
    <source>
        <dbReference type="SAM" id="MobiDB-lite"/>
    </source>
</evidence>
<keyword evidence="2" id="KW-0472">Membrane</keyword>
<comment type="caution">
    <text evidence="4">The sequence shown here is derived from an EMBL/GenBank/DDBJ whole genome shotgun (WGS) entry which is preliminary data.</text>
</comment>
<keyword evidence="2" id="KW-1133">Transmembrane helix</keyword>
<dbReference type="SUPFAM" id="SSF50199">
    <property type="entry name" value="Staphylococcal nuclease"/>
    <property type="match status" value="1"/>
</dbReference>
<evidence type="ECO:0000313" key="5">
    <source>
        <dbReference type="Proteomes" id="UP001515943"/>
    </source>
</evidence>
<evidence type="ECO:0000313" key="4">
    <source>
        <dbReference type="EMBL" id="NKE60410.1"/>
    </source>
</evidence>
<sequence length="289" mass="30450">MPSTAESGVHRTFPGIVRRFWWRTSQSARLAIMCLGVLTALVTTGAAGFVGGELPREQGSTGLDAALHRGDAFEVTVHTVSDVDSFEGMEPATGLFFHAQVAGMRPIAGCRLTESRATAQNLLRGKNVWLTVKKDGVSGSDRIAVDVRLPDGADYAQTMVHDGAASADLSTRGELASVESAARQERRGVWAAGCAPGEVTASSEPSSSTPAPTTTTTTTTAPATESSAPPSPAPPVTSTSSPEPDDDEWMNERLGKPCLIEGARRTSPSGGEMVCARNGKNQLRWRRVD</sequence>
<dbReference type="Gene3D" id="2.40.50.90">
    <property type="match status" value="1"/>
</dbReference>
<keyword evidence="5" id="KW-1185">Reference proteome</keyword>
<protein>
    <recommendedName>
        <fullName evidence="3">TNase-like domain-containing protein</fullName>
    </recommendedName>
</protein>
<feature type="transmembrane region" description="Helical" evidence="2">
    <location>
        <begin position="28"/>
        <end position="50"/>
    </location>
</feature>
<proteinExistence type="predicted"/>
<feature type="region of interest" description="Disordered" evidence="1">
    <location>
        <begin position="196"/>
        <end position="289"/>
    </location>
</feature>
<keyword evidence="2" id="KW-0812">Transmembrane</keyword>
<dbReference type="Pfam" id="PF00565">
    <property type="entry name" value="SNase"/>
    <property type="match status" value="1"/>
</dbReference>
<reference evidence="4 5" key="1">
    <citation type="submission" date="2019-08" db="EMBL/GenBank/DDBJ databases">
        <title>Lentzea from Indian Himalayas.</title>
        <authorList>
            <person name="Mandal S."/>
            <person name="Mallick Gupta A."/>
            <person name="Maiti P.K."/>
            <person name="Sarkar J."/>
            <person name="Mandal S."/>
        </authorList>
    </citation>
    <scope>NUCLEOTIDE SEQUENCE [LARGE SCALE GENOMIC DNA]</scope>
    <source>
        <strain evidence="4 5">PSKA42</strain>
    </source>
</reference>
<evidence type="ECO:0000256" key="2">
    <source>
        <dbReference type="SAM" id="Phobius"/>
    </source>
</evidence>
<dbReference type="Proteomes" id="UP001515943">
    <property type="component" value="Unassembled WGS sequence"/>
</dbReference>
<dbReference type="InterPro" id="IPR016071">
    <property type="entry name" value="Staphylococal_nuclease_OB-fold"/>
</dbReference>
<evidence type="ECO:0000259" key="3">
    <source>
        <dbReference type="Pfam" id="PF00565"/>
    </source>
</evidence>
<dbReference type="EMBL" id="VSRL01000121">
    <property type="protein sequence ID" value="NKE60410.1"/>
    <property type="molecule type" value="Genomic_DNA"/>
</dbReference>
<organism evidence="4 5">
    <name type="scientific">Lentzea indica</name>
    <dbReference type="NCBI Taxonomy" id="2604800"/>
    <lineage>
        <taxon>Bacteria</taxon>
        <taxon>Bacillati</taxon>
        <taxon>Actinomycetota</taxon>
        <taxon>Actinomycetes</taxon>
        <taxon>Pseudonocardiales</taxon>
        <taxon>Pseudonocardiaceae</taxon>
        <taxon>Lentzea</taxon>
    </lineage>
</organism>